<dbReference type="Pfam" id="PF12375">
    <property type="entry name" value="DUF3653"/>
    <property type="match status" value="1"/>
</dbReference>
<reference evidence="1 2" key="1">
    <citation type="journal article" date="2005" name="J. Bacteriol.">
        <title>Insights into genome plasticity and pathogenicity of the plant pathogenic Bacterium Xanthomonas campestris pv. vesicatoria revealed by the complete genome sequence.</title>
        <authorList>
            <person name="Thieme F."/>
            <person name="Koebnik R."/>
            <person name="Bekel T."/>
            <person name="Berger C."/>
            <person name="Boch J."/>
            <person name="Buettner D."/>
            <person name="Caldana C."/>
            <person name="Gaigalat L."/>
            <person name="Goesmann A."/>
            <person name="Kay S."/>
            <person name="Kirchner O."/>
            <person name="Lanz C."/>
            <person name="Linke B."/>
            <person name="McHardy A.C."/>
            <person name="Meyer F."/>
            <person name="Mittenhuber G."/>
            <person name="Nies D.H."/>
            <person name="Niesbach-Kloesgen U."/>
            <person name="Patschkowski T."/>
            <person name="Rueckert C."/>
            <person name="Rupp O."/>
            <person name="Schneicker S."/>
            <person name="Schuster S.C."/>
            <person name="Vorhoelter F.J."/>
            <person name="Weber E."/>
            <person name="Puehler A."/>
            <person name="Bonas U."/>
            <person name="Bartels D."/>
            <person name="Kaiser O."/>
        </authorList>
    </citation>
    <scope>NUCLEOTIDE SEQUENCE [LARGE SCALE GENOMIC DNA]</scope>
    <source>
        <strain evidence="1 2">85-10</strain>
    </source>
</reference>
<dbReference type="Pfam" id="PF12472">
    <property type="entry name" value="DUF3693"/>
    <property type="match status" value="1"/>
</dbReference>
<organism evidence="2">
    <name type="scientific">Xanthomonas euvesicatoria pv. vesicatoria (strain 85-10)</name>
    <name type="common">Xanthomonas campestris pv. vesicatoria</name>
    <dbReference type="NCBI Taxonomy" id="316273"/>
    <lineage>
        <taxon>Bacteria</taxon>
        <taxon>Pseudomonadati</taxon>
        <taxon>Pseudomonadota</taxon>
        <taxon>Gammaproteobacteria</taxon>
        <taxon>Lysobacterales</taxon>
        <taxon>Lysobacteraceae</taxon>
        <taxon>Xanthomonas</taxon>
    </lineage>
</organism>
<dbReference type="Proteomes" id="UP000007069">
    <property type="component" value="Chromosome"/>
</dbReference>
<evidence type="ECO:0000313" key="1">
    <source>
        <dbReference type="EMBL" id="CAJ24138.1"/>
    </source>
</evidence>
<accession>Q3BSS1</accession>
<protein>
    <submittedName>
        <fullName evidence="1">Filamentous phage phiLf related protein</fullName>
    </submittedName>
</protein>
<gene>
    <name evidence="1" type="ordered locus">XCV2461</name>
</gene>
<dbReference type="KEGG" id="xcv:XCV2461"/>
<dbReference type="HOGENOM" id="CLU_1061513_0_0_6"/>
<sequence>MSQSYDLFCRWKHVQKIQSDNAGAIALGVTRAAVSSWKKGKNAEIQFIERMAEDIGDNPETWSALVMAERSNSEDERAAWKRIAQRLAGVSLGLLLLLGVSLPGRAEAAIHHAFEANNASPSIHYAKWTVDAPVRPGGLSMLVPPQEADWMTIDTYERVDLTGPWAGFGFQGHRFFTPEGRDIDPVGMRYWSLTCNIAREWALMMAEERERVWHARPAEVIYLRDVLRRRREMRLSVVDGAGSADRSTVIRRTRGPRGPRRG</sequence>
<evidence type="ECO:0000313" key="2">
    <source>
        <dbReference type="Proteomes" id="UP000007069"/>
    </source>
</evidence>
<proteinExistence type="predicted"/>
<dbReference type="eggNOG" id="ENOG5031FEP">
    <property type="taxonomic scope" value="Bacteria"/>
</dbReference>
<name>Q3BSS1_XANE5</name>
<dbReference type="InterPro" id="IPR021077">
    <property type="entry name" value="Phage_phi-Lf_Orf112"/>
</dbReference>
<dbReference type="EMBL" id="AM039952">
    <property type="protein sequence ID" value="CAJ24138.1"/>
    <property type="molecule type" value="Genomic_DNA"/>
</dbReference>
<dbReference type="InterPro" id="IPR021096">
    <property type="entry name" value="Vibrio_phage_VSK_Orf152"/>
</dbReference>
<dbReference type="AlphaFoldDB" id="Q3BSS1"/>